<evidence type="ECO:0000259" key="9">
    <source>
        <dbReference type="PROSITE" id="PS50011"/>
    </source>
</evidence>
<keyword evidence="5" id="KW-0418">Kinase</keyword>
<feature type="domain" description="Protein kinase" evidence="9">
    <location>
        <begin position="1"/>
        <end position="68"/>
    </location>
</feature>
<comment type="catalytic activity">
    <reaction evidence="8">
        <text>L-seryl-[protein] + ATP = O-phospho-L-seryl-[protein] + ADP + H(+)</text>
        <dbReference type="Rhea" id="RHEA:17989"/>
        <dbReference type="Rhea" id="RHEA-COMP:9863"/>
        <dbReference type="Rhea" id="RHEA-COMP:11604"/>
        <dbReference type="ChEBI" id="CHEBI:15378"/>
        <dbReference type="ChEBI" id="CHEBI:29999"/>
        <dbReference type="ChEBI" id="CHEBI:30616"/>
        <dbReference type="ChEBI" id="CHEBI:83421"/>
        <dbReference type="ChEBI" id="CHEBI:456216"/>
        <dbReference type="EC" id="2.7.11.1"/>
    </reaction>
</comment>
<keyword evidence="3" id="KW-0808">Transferase</keyword>
<proteinExistence type="predicted"/>
<evidence type="ECO:0000256" key="7">
    <source>
        <dbReference type="ARBA" id="ARBA00047899"/>
    </source>
</evidence>
<evidence type="ECO:0000256" key="5">
    <source>
        <dbReference type="ARBA" id="ARBA00022777"/>
    </source>
</evidence>
<evidence type="ECO:0000256" key="1">
    <source>
        <dbReference type="ARBA" id="ARBA00012513"/>
    </source>
</evidence>
<evidence type="ECO:0000256" key="2">
    <source>
        <dbReference type="ARBA" id="ARBA00022527"/>
    </source>
</evidence>
<dbReference type="AlphaFoldDB" id="A0A6V7P429"/>
<accession>A0A6V7P429</accession>
<dbReference type="EC" id="2.7.11.1" evidence="1"/>
<evidence type="ECO:0000256" key="8">
    <source>
        <dbReference type="ARBA" id="ARBA00048679"/>
    </source>
</evidence>
<dbReference type="SUPFAM" id="SSF56112">
    <property type="entry name" value="Protein kinase-like (PK-like)"/>
    <property type="match status" value="1"/>
</dbReference>
<name>A0A6V7P429_ANACO</name>
<protein>
    <recommendedName>
        <fullName evidence="1">non-specific serine/threonine protein kinase</fullName>
        <ecNumber evidence="1">2.7.11.1</ecNumber>
    </recommendedName>
</protein>
<evidence type="ECO:0000313" key="10">
    <source>
        <dbReference type="EMBL" id="CAD1825394.1"/>
    </source>
</evidence>
<organism evidence="10">
    <name type="scientific">Ananas comosus var. bracteatus</name>
    <name type="common">red pineapple</name>
    <dbReference type="NCBI Taxonomy" id="296719"/>
    <lineage>
        <taxon>Eukaryota</taxon>
        <taxon>Viridiplantae</taxon>
        <taxon>Streptophyta</taxon>
        <taxon>Embryophyta</taxon>
        <taxon>Tracheophyta</taxon>
        <taxon>Spermatophyta</taxon>
        <taxon>Magnoliopsida</taxon>
        <taxon>Liliopsida</taxon>
        <taxon>Poales</taxon>
        <taxon>Bromeliaceae</taxon>
        <taxon>Bromelioideae</taxon>
        <taxon>Ananas</taxon>
    </lineage>
</organism>
<evidence type="ECO:0000256" key="6">
    <source>
        <dbReference type="ARBA" id="ARBA00022840"/>
    </source>
</evidence>
<gene>
    <name evidence="10" type="ORF">CB5_LOCUS8605</name>
</gene>
<evidence type="ECO:0000256" key="4">
    <source>
        <dbReference type="ARBA" id="ARBA00022741"/>
    </source>
</evidence>
<dbReference type="InterPro" id="IPR000719">
    <property type="entry name" value="Prot_kinase_dom"/>
</dbReference>
<sequence>MLYGRTPFRGKNRRRTFSNILHKDLTFPSSIPVSLAARQLIHGLLHRDPANRLGSSSGANEIKQHPFFCDINWPLIRCMTPPQLHVPLKLTGEEPDSNLKDVPWDAEEMLIQRLEKF</sequence>
<keyword evidence="2" id="KW-0723">Serine/threonine-protein kinase</keyword>
<dbReference type="GO" id="GO:0005524">
    <property type="term" value="F:ATP binding"/>
    <property type="evidence" value="ECO:0007669"/>
    <property type="project" value="UniProtKB-KW"/>
</dbReference>
<comment type="catalytic activity">
    <reaction evidence="7">
        <text>L-threonyl-[protein] + ATP = O-phospho-L-threonyl-[protein] + ADP + H(+)</text>
        <dbReference type="Rhea" id="RHEA:46608"/>
        <dbReference type="Rhea" id="RHEA-COMP:11060"/>
        <dbReference type="Rhea" id="RHEA-COMP:11605"/>
        <dbReference type="ChEBI" id="CHEBI:15378"/>
        <dbReference type="ChEBI" id="CHEBI:30013"/>
        <dbReference type="ChEBI" id="CHEBI:30616"/>
        <dbReference type="ChEBI" id="CHEBI:61977"/>
        <dbReference type="ChEBI" id="CHEBI:456216"/>
        <dbReference type="EC" id="2.7.11.1"/>
    </reaction>
</comment>
<reference evidence="10" key="1">
    <citation type="submission" date="2020-07" db="EMBL/GenBank/DDBJ databases">
        <authorList>
            <person name="Lin J."/>
        </authorList>
    </citation>
    <scope>NUCLEOTIDE SEQUENCE</scope>
</reference>
<dbReference type="GO" id="GO:0004674">
    <property type="term" value="F:protein serine/threonine kinase activity"/>
    <property type="evidence" value="ECO:0007669"/>
    <property type="project" value="UniProtKB-KW"/>
</dbReference>
<dbReference type="PANTHER" id="PTHR45637">
    <property type="entry name" value="FLIPPASE KINASE 1-RELATED"/>
    <property type="match status" value="1"/>
</dbReference>
<evidence type="ECO:0000256" key="3">
    <source>
        <dbReference type="ARBA" id="ARBA00022679"/>
    </source>
</evidence>
<dbReference type="Gene3D" id="1.10.510.10">
    <property type="entry name" value="Transferase(Phosphotransferase) domain 1"/>
    <property type="match status" value="1"/>
</dbReference>
<dbReference type="EMBL" id="LR862145">
    <property type="protein sequence ID" value="CAD1825394.1"/>
    <property type="molecule type" value="Genomic_DNA"/>
</dbReference>
<keyword evidence="6" id="KW-0067">ATP-binding</keyword>
<keyword evidence="4" id="KW-0547">Nucleotide-binding</keyword>
<dbReference type="InterPro" id="IPR011009">
    <property type="entry name" value="Kinase-like_dom_sf"/>
</dbReference>
<dbReference type="PROSITE" id="PS50011">
    <property type="entry name" value="PROTEIN_KINASE_DOM"/>
    <property type="match status" value="1"/>
</dbReference>